<evidence type="ECO:0000256" key="1">
    <source>
        <dbReference type="ARBA" id="ARBA00004123"/>
    </source>
</evidence>
<dbReference type="Gene3D" id="1.10.10.60">
    <property type="entry name" value="Homeodomain-like"/>
    <property type="match status" value="1"/>
</dbReference>
<protein>
    <submittedName>
        <fullName evidence="6">Homeobox domain-containing protein</fullName>
    </submittedName>
</protein>
<keyword evidence="2 3" id="KW-0539">Nucleus</keyword>
<evidence type="ECO:0000313" key="6">
    <source>
        <dbReference type="WBParaSite" id="SVE_0398600.1"/>
    </source>
</evidence>
<dbReference type="CDD" id="cd00086">
    <property type="entry name" value="homeodomain"/>
    <property type="match status" value="1"/>
</dbReference>
<dbReference type="STRING" id="75913.A0A0K0F596"/>
<dbReference type="WBParaSite" id="SVE_0398600.1">
    <property type="protein sequence ID" value="SVE_0398600.1"/>
    <property type="gene ID" value="SVE_0398600"/>
</dbReference>
<feature type="DNA-binding region" description="Homeobox" evidence="2">
    <location>
        <begin position="270"/>
        <end position="339"/>
    </location>
</feature>
<dbReference type="Pfam" id="PF00046">
    <property type="entry name" value="Homeodomain"/>
    <property type="match status" value="1"/>
</dbReference>
<keyword evidence="2 3" id="KW-0238">DNA-binding</keyword>
<organism evidence="5 6">
    <name type="scientific">Strongyloides venezuelensis</name>
    <name type="common">Threadworm</name>
    <dbReference type="NCBI Taxonomy" id="75913"/>
    <lineage>
        <taxon>Eukaryota</taxon>
        <taxon>Metazoa</taxon>
        <taxon>Ecdysozoa</taxon>
        <taxon>Nematoda</taxon>
        <taxon>Chromadorea</taxon>
        <taxon>Rhabditida</taxon>
        <taxon>Tylenchina</taxon>
        <taxon>Panagrolaimomorpha</taxon>
        <taxon>Strongyloidoidea</taxon>
        <taxon>Strongyloididae</taxon>
        <taxon>Strongyloides</taxon>
    </lineage>
</organism>
<dbReference type="InterPro" id="IPR009057">
    <property type="entry name" value="Homeodomain-like_sf"/>
</dbReference>
<accession>A0A0K0F596</accession>
<evidence type="ECO:0000256" key="2">
    <source>
        <dbReference type="PROSITE-ProRule" id="PRU00108"/>
    </source>
</evidence>
<proteinExistence type="predicted"/>
<dbReference type="Proteomes" id="UP000035680">
    <property type="component" value="Unassembled WGS sequence"/>
</dbReference>
<reference evidence="6" key="2">
    <citation type="submission" date="2015-08" db="UniProtKB">
        <authorList>
            <consortium name="WormBaseParasite"/>
        </authorList>
    </citation>
    <scope>IDENTIFICATION</scope>
</reference>
<name>A0A0K0F596_STRVS</name>
<dbReference type="PROSITE" id="PS50071">
    <property type="entry name" value="HOMEOBOX_2"/>
    <property type="match status" value="1"/>
</dbReference>
<comment type="subcellular location">
    <subcellularLocation>
        <location evidence="1 2 3">Nucleus</location>
    </subcellularLocation>
</comment>
<dbReference type="AlphaFoldDB" id="A0A0K0F596"/>
<evidence type="ECO:0000313" key="5">
    <source>
        <dbReference type="Proteomes" id="UP000035680"/>
    </source>
</evidence>
<evidence type="ECO:0000259" key="4">
    <source>
        <dbReference type="PROSITE" id="PS50071"/>
    </source>
</evidence>
<dbReference type="GO" id="GO:0005634">
    <property type="term" value="C:nucleus"/>
    <property type="evidence" value="ECO:0007669"/>
    <property type="project" value="UniProtKB-SubCell"/>
</dbReference>
<dbReference type="SUPFAM" id="SSF46689">
    <property type="entry name" value="Homeodomain-like"/>
    <property type="match status" value="1"/>
</dbReference>
<keyword evidence="5" id="KW-1185">Reference proteome</keyword>
<sequence>MGSIVINFILQPIISPLRPGTISPFSEEIKMAITINYDTMIKDLCSVILDNIGLGHLKNHSEAFVFCPKTENFVSCYTFSNQMIKIGHVEYRYRQYLTIKIVAKGSVENFSGFEGRNAIYRSLCNLLLRKYSFISDDIENPIIKDIIQRIKDTSITTLSFQTLDYINEVITNELQILEKNRQQFYIPVRTPTTDYGYPESPAVIESVETSEIETFNPNLATQPMKPVYRPQYFNSPSQFQLSSNRAQVNLTIPGDPNINVPSTNSGFSTTTKRIKFRTNTEIPLLEEWFKKTKIPKKNELHEYAEFLNKVSNRSNEDKITYANVRNWFNYRRVKEKRSGTSNS</sequence>
<evidence type="ECO:0000256" key="3">
    <source>
        <dbReference type="RuleBase" id="RU000682"/>
    </source>
</evidence>
<dbReference type="SMART" id="SM00389">
    <property type="entry name" value="HOX"/>
    <property type="match status" value="1"/>
</dbReference>
<reference evidence="5" key="1">
    <citation type="submission" date="2014-07" db="EMBL/GenBank/DDBJ databases">
        <authorList>
            <person name="Martin A.A"/>
            <person name="De Silva N."/>
        </authorList>
    </citation>
    <scope>NUCLEOTIDE SEQUENCE</scope>
</reference>
<keyword evidence="2 3" id="KW-0371">Homeobox</keyword>
<feature type="domain" description="Homeobox" evidence="4">
    <location>
        <begin position="268"/>
        <end position="338"/>
    </location>
</feature>
<dbReference type="GO" id="GO:0003677">
    <property type="term" value="F:DNA binding"/>
    <property type="evidence" value="ECO:0007669"/>
    <property type="project" value="UniProtKB-UniRule"/>
</dbReference>
<dbReference type="InterPro" id="IPR001356">
    <property type="entry name" value="HD"/>
</dbReference>